<dbReference type="EMBL" id="QTJU01000008">
    <property type="protein sequence ID" value="RFM26742.1"/>
    <property type="molecule type" value="Genomic_DNA"/>
</dbReference>
<comment type="caution">
    <text evidence="7">The sequence shown here is derived from an EMBL/GenBank/DDBJ whole genome shotgun (WGS) entry which is preliminary data.</text>
</comment>
<keyword evidence="8" id="KW-1185">Reference proteome</keyword>
<dbReference type="GO" id="GO:0016117">
    <property type="term" value="P:carotenoid biosynthetic process"/>
    <property type="evidence" value="ECO:0007669"/>
    <property type="project" value="UniProtKB-KW"/>
</dbReference>
<evidence type="ECO:0000313" key="8">
    <source>
        <dbReference type="Proteomes" id="UP000261284"/>
    </source>
</evidence>
<dbReference type="InterPro" id="IPR014105">
    <property type="entry name" value="Carotenoid/retinoid_OxRdtase"/>
</dbReference>
<dbReference type="GO" id="GO:0016491">
    <property type="term" value="F:oxidoreductase activity"/>
    <property type="evidence" value="ECO:0007669"/>
    <property type="project" value="UniProtKB-KW"/>
</dbReference>
<comment type="similarity">
    <text evidence="2 5">Belongs to the carotenoid/retinoid oxidoreductase family.</text>
</comment>
<feature type="domain" description="Amine oxidase" evidence="6">
    <location>
        <begin position="12"/>
        <end position="488"/>
    </location>
</feature>
<dbReference type="NCBIfam" id="TIGR02734">
    <property type="entry name" value="crtI_fam"/>
    <property type="match status" value="1"/>
</dbReference>
<evidence type="ECO:0000256" key="3">
    <source>
        <dbReference type="ARBA" id="ARBA00022746"/>
    </source>
</evidence>
<dbReference type="PANTHER" id="PTHR43734:SF7">
    <property type="entry name" value="4,4'-DIAPONEUROSPORENE OXYGENASE"/>
    <property type="match status" value="1"/>
</dbReference>
<dbReference type="InterPro" id="IPR036188">
    <property type="entry name" value="FAD/NAD-bd_sf"/>
</dbReference>
<keyword evidence="3 5" id="KW-0125">Carotenoid biosynthesis</keyword>
<organism evidence="7 8">
    <name type="scientific">Deminuibacter soli</name>
    <dbReference type="NCBI Taxonomy" id="2291815"/>
    <lineage>
        <taxon>Bacteria</taxon>
        <taxon>Pseudomonadati</taxon>
        <taxon>Bacteroidota</taxon>
        <taxon>Chitinophagia</taxon>
        <taxon>Chitinophagales</taxon>
        <taxon>Chitinophagaceae</taxon>
        <taxon>Deminuibacter</taxon>
    </lineage>
</organism>
<evidence type="ECO:0000313" key="7">
    <source>
        <dbReference type="EMBL" id="RFM26742.1"/>
    </source>
</evidence>
<evidence type="ECO:0000256" key="4">
    <source>
        <dbReference type="ARBA" id="ARBA00023002"/>
    </source>
</evidence>
<name>A0A3E1NFU1_9BACT</name>
<dbReference type="PANTHER" id="PTHR43734">
    <property type="entry name" value="PHYTOENE DESATURASE"/>
    <property type="match status" value="1"/>
</dbReference>
<dbReference type="InterPro" id="IPR002937">
    <property type="entry name" value="Amino_oxidase"/>
</dbReference>
<dbReference type="SUPFAM" id="SSF51905">
    <property type="entry name" value="FAD/NAD(P)-binding domain"/>
    <property type="match status" value="1"/>
</dbReference>
<evidence type="ECO:0000259" key="6">
    <source>
        <dbReference type="Pfam" id="PF01593"/>
    </source>
</evidence>
<sequence>MQQNAIVIGAGVAGMACAIRLAVAGYAVTVFEKNAAPGGKLSQLQLGNYSFDTGPSLFTEPGNIAALFALAGEPMQDYFSYEPLAIACRYFYEDGTVLDGFTNAQLLAEEIAQKTGEPATAVTQYLHTAAGLYNSTGKIFLQHSLHSRKTWLHAPIREALRHARPAYLLKSLHRLNSQCFNDARVVQLFNRFATYNGSNPYKAPAMLRMIPHLEHNEGVFYPKGGMISIANALYRLACVKGVVFHFNTPVQHILQQQNRVQGVTAGNRHYYAPVVISNIDAYFTYKYLLGNEVAAQRLLKQERSSSALIFYWGIGKSFPALQLHNIFFSNSYREEFEAIFKHRQLHSDPTVYVNITAKCEPGLHAPAGKENWFVMVNAPAGDYAGHEQVKQQCRANVIQKLNRLLQTDIEPLIEEEQVMDPTGIEAQTASYMGSLYGTSSNSPMAAFLRHPNFSRSIKGLYFAGGSVHPGGGIPLCLRSAAIVAGKILDT</sequence>
<reference evidence="7 8" key="1">
    <citation type="submission" date="2018-08" db="EMBL/GenBank/DDBJ databases">
        <title>Chitinophagaceae sp. K23C18032701, a novel bacterium isolated from forest soil.</title>
        <authorList>
            <person name="Wang C."/>
        </authorList>
    </citation>
    <scope>NUCLEOTIDE SEQUENCE [LARGE SCALE GENOMIC DNA]</scope>
    <source>
        <strain evidence="7 8">K23C18032701</strain>
    </source>
</reference>
<protein>
    <submittedName>
        <fullName evidence="7">Phytoene desaturase</fullName>
    </submittedName>
</protein>
<keyword evidence="4 5" id="KW-0560">Oxidoreductase</keyword>
<evidence type="ECO:0000256" key="5">
    <source>
        <dbReference type="RuleBase" id="RU362075"/>
    </source>
</evidence>
<dbReference type="AlphaFoldDB" id="A0A3E1NFU1"/>
<evidence type="ECO:0000256" key="2">
    <source>
        <dbReference type="ARBA" id="ARBA00006046"/>
    </source>
</evidence>
<dbReference type="Proteomes" id="UP000261284">
    <property type="component" value="Unassembled WGS sequence"/>
</dbReference>
<dbReference type="OrthoDB" id="9774675at2"/>
<dbReference type="Gene3D" id="3.50.50.60">
    <property type="entry name" value="FAD/NAD(P)-binding domain"/>
    <property type="match status" value="2"/>
</dbReference>
<evidence type="ECO:0000256" key="1">
    <source>
        <dbReference type="ARBA" id="ARBA00004829"/>
    </source>
</evidence>
<dbReference type="NCBIfam" id="NF042421">
    <property type="entry name" value="hydcarot_desat_CrtD"/>
    <property type="match status" value="1"/>
</dbReference>
<proteinExistence type="inferred from homology"/>
<accession>A0A3E1NFU1</accession>
<dbReference type="Pfam" id="PF01593">
    <property type="entry name" value="Amino_oxidase"/>
    <property type="match status" value="1"/>
</dbReference>
<comment type="pathway">
    <text evidence="1 5">Carotenoid biosynthesis.</text>
</comment>
<dbReference type="InterPro" id="IPR054840">
    <property type="entry name" value="hydcarot_desat_CrtD"/>
</dbReference>
<gene>
    <name evidence="7" type="primary">crtI</name>
    <name evidence="7" type="ORF">DXN05_18875</name>
</gene>